<proteinExistence type="predicted"/>
<feature type="domain" description="Chorismate mutase" evidence="7">
    <location>
        <begin position="783"/>
        <end position="892"/>
    </location>
</feature>
<keyword evidence="5" id="KW-0057">Aromatic amino acid biosynthesis</keyword>
<reference evidence="9" key="1">
    <citation type="journal article" date="2023" name="Proc. Natl. Acad. Sci. U.S.A.">
        <title>Genomic and structural basis for evolution of tropane alkaloid biosynthesis.</title>
        <authorList>
            <person name="Wanga Y.-J."/>
            <person name="Taina T."/>
            <person name="Yua J.-Y."/>
            <person name="Lia J."/>
            <person name="Xua B."/>
            <person name="Chenc J."/>
            <person name="D'Auriad J.C."/>
            <person name="Huanga J.-P."/>
            <person name="Huanga S.-X."/>
        </authorList>
    </citation>
    <scope>NUCLEOTIDE SEQUENCE [LARGE SCALE GENOMIC DNA]</scope>
    <source>
        <strain evidence="9">cv. KIB-2019</strain>
    </source>
</reference>
<dbReference type="PANTHER" id="PTHR21145">
    <property type="entry name" value="CHORISMATE MUTASE"/>
    <property type="match status" value="1"/>
</dbReference>
<dbReference type="InterPro" id="IPR008979">
    <property type="entry name" value="Galactose-bd-like_sf"/>
</dbReference>
<dbReference type="PANTHER" id="PTHR21145:SF0">
    <property type="entry name" value="CHORISMATE MUTASE 1, CHLOROPLASTIC"/>
    <property type="match status" value="1"/>
</dbReference>
<evidence type="ECO:0000313" key="9">
    <source>
        <dbReference type="Proteomes" id="UP001152561"/>
    </source>
</evidence>
<evidence type="ECO:0000256" key="5">
    <source>
        <dbReference type="ARBA" id="ARBA00023141"/>
    </source>
</evidence>
<dbReference type="AlphaFoldDB" id="A0A9Q1MS65"/>
<protein>
    <recommendedName>
        <fullName evidence="3">chorismate mutase</fullName>
        <ecNumber evidence="3">5.4.99.5</ecNumber>
    </recommendedName>
</protein>
<evidence type="ECO:0000256" key="6">
    <source>
        <dbReference type="ARBA" id="ARBA00023235"/>
    </source>
</evidence>
<evidence type="ECO:0000256" key="2">
    <source>
        <dbReference type="ARBA" id="ARBA00004817"/>
    </source>
</evidence>
<dbReference type="InterPro" id="IPR037039">
    <property type="entry name" value="CM_AroQ_sf_eucaryotic"/>
</dbReference>
<comment type="pathway">
    <text evidence="2">Metabolic intermediate biosynthesis; prephenate biosynthesis; prephenate from chorismate: step 1/1.</text>
</comment>
<keyword evidence="9" id="KW-1185">Reference proteome</keyword>
<dbReference type="EC" id="5.4.99.5" evidence="3"/>
<dbReference type="PROSITE" id="PS51169">
    <property type="entry name" value="CHORISMATE_MUT_3"/>
    <property type="match status" value="1"/>
</dbReference>
<dbReference type="OrthoDB" id="191918at2759"/>
<accession>A0A9Q1MS65</accession>
<dbReference type="GO" id="GO:0005737">
    <property type="term" value="C:cytoplasm"/>
    <property type="evidence" value="ECO:0007669"/>
    <property type="project" value="TreeGrafter"/>
</dbReference>
<keyword evidence="4" id="KW-0028">Amino-acid biosynthesis</keyword>
<comment type="catalytic activity">
    <reaction evidence="1">
        <text>chorismate = prephenate</text>
        <dbReference type="Rhea" id="RHEA:13897"/>
        <dbReference type="ChEBI" id="CHEBI:29748"/>
        <dbReference type="ChEBI" id="CHEBI:29934"/>
        <dbReference type="EC" id="5.4.99.5"/>
    </reaction>
</comment>
<dbReference type="Gene3D" id="1.10.590.10">
    <property type="entry name" value="Chorismate mutase, AroQ class superfamily, eukaryotic"/>
    <property type="match status" value="1"/>
</dbReference>
<evidence type="ECO:0000256" key="4">
    <source>
        <dbReference type="ARBA" id="ARBA00022605"/>
    </source>
</evidence>
<keyword evidence="6" id="KW-0413">Isomerase</keyword>
<sequence length="901" mass="102278">MVPIASKVFAVRPQQDVGGQLSHFATTFIVLYANLVVDDEYLMAQLAFDSTSSLPSPLLPTSMCLPTNKHKLLTLLFHGTHSSSECDRKPHFLILEYLLTSSLKALLSLDDFEFVWRSSLDTLELYVYFPPKLFPAMSYREIFANFHCQYRTIVALPHAFCFHVWYWHDTGQVLRACFDRGDLGVFSFRRVLIGYSNGFPVLNVKDASNVCELLSRCGDLVNLTANISTEVLDNTLSKFFNSFHLTSLVVSINYIWDVDALLGCTNENEYSRNDDVWVFDKSPRRDKTGFLVPLDSREYMIPQRRAKSVEMKYPFESCFFLKGFKTNALFQMNIFTEYVAVKAFFVSVQGKSLDAYAYIPCLYSHGTNLSCQSYNEDVVSHDNHILEVVGLWEQIHTTRDVYDYLWYTTYVKFDPTEGFSGFAFHIFLNGQLAQTVYESLENPKLICSNCINQRAGVHMIYLVSLAHGVPNVRPHFETWNTSVFGPVLLSSLTEGTRDLTWQPWFYKGGALSVCLLSISPFVEWVKSSTNSNLGVATKNVNMEHIYVRLLGSVLTSLTRWLTADVSGYTIANFEKEENMRNAFAAMLEDMNVAGASLEMEEVSPILFILSKGAAVLAASLRDTSGSSTKHVIRPLQASATSIGGKKRIDETESYTLDGIRNSLIRQEDSIIFSLVERAQYCYNAETYDPDVFLMDGFHGSLVEYIVKETEKLHAKVGRYTSPDEHPFFPKELPEPMLPPMQYPKVLHSVADSININVTIWEMYFKKLLPRLVKEGDDGNFGSTAVCDTICLQALSKRIHYGKFVAEAKFRASPDVYEAAIKAQDRNGVMDLLTYPIVEEAIKRRVEMKTKTYGQEFNFNGPENGGEPVYKIKPCLVGELYGNWIMPLTKEVQVEYLLRRLD</sequence>
<dbReference type="SUPFAM" id="SSF49785">
    <property type="entry name" value="Galactose-binding domain-like"/>
    <property type="match status" value="1"/>
</dbReference>
<gene>
    <name evidence="8" type="ORF">K7X08_019309</name>
</gene>
<dbReference type="GO" id="GO:0008652">
    <property type="term" value="P:amino acid biosynthetic process"/>
    <property type="evidence" value="ECO:0007669"/>
    <property type="project" value="UniProtKB-KW"/>
</dbReference>
<evidence type="ECO:0000256" key="3">
    <source>
        <dbReference type="ARBA" id="ARBA00012404"/>
    </source>
</evidence>
<organism evidence="8 9">
    <name type="scientific">Anisodus acutangulus</name>
    <dbReference type="NCBI Taxonomy" id="402998"/>
    <lineage>
        <taxon>Eukaryota</taxon>
        <taxon>Viridiplantae</taxon>
        <taxon>Streptophyta</taxon>
        <taxon>Embryophyta</taxon>
        <taxon>Tracheophyta</taxon>
        <taxon>Spermatophyta</taxon>
        <taxon>Magnoliopsida</taxon>
        <taxon>eudicotyledons</taxon>
        <taxon>Gunneridae</taxon>
        <taxon>Pentapetalae</taxon>
        <taxon>asterids</taxon>
        <taxon>lamiids</taxon>
        <taxon>Solanales</taxon>
        <taxon>Solanaceae</taxon>
        <taxon>Solanoideae</taxon>
        <taxon>Hyoscyameae</taxon>
        <taxon>Anisodus</taxon>
    </lineage>
</organism>
<dbReference type="InterPro" id="IPR002701">
    <property type="entry name" value="CM_II_prokaryot"/>
</dbReference>
<dbReference type="FunFam" id="1.10.590.10:FF:000001">
    <property type="entry name" value="Chorismate mutase"/>
    <property type="match status" value="1"/>
</dbReference>
<evidence type="ECO:0000313" key="8">
    <source>
        <dbReference type="EMBL" id="KAJ8567101.1"/>
    </source>
</evidence>
<dbReference type="Proteomes" id="UP001152561">
    <property type="component" value="Unassembled WGS sequence"/>
</dbReference>
<evidence type="ECO:0000259" key="7">
    <source>
        <dbReference type="Pfam" id="PF01817"/>
    </source>
</evidence>
<dbReference type="GO" id="GO:0046417">
    <property type="term" value="P:chorismate metabolic process"/>
    <property type="evidence" value="ECO:0007669"/>
    <property type="project" value="InterPro"/>
</dbReference>
<dbReference type="InterPro" id="IPR008238">
    <property type="entry name" value="Chorismate_mutase_AroQ_euk"/>
</dbReference>
<dbReference type="GO" id="GO:0004106">
    <property type="term" value="F:chorismate mutase activity"/>
    <property type="evidence" value="ECO:0007669"/>
    <property type="project" value="UniProtKB-EC"/>
</dbReference>
<dbReference type="EMBL" id="JAJAGQ010000003">
    <property type="protein sequence ID" value="KAJ8567101.1"/>
    <property type="molecule type" value="Genomic_DNA"/>
</dbReference>
<dbReference type="Pfam" id="PF01817">
    <property type="entry name" value="CM_2"/>
    <property type="match status" value="1"/>
</dbReference>
<dbReference type="NCBIfam" id="TIGR01802">
    <property type="entry name" value="CM_pl-yst"/>
    <property type="match status" value="1"/>
</dbReference>
<dbReference type="GO" id="GO:0009073">
    <property type="term" value="P:aromatic amino acid family biosynthetic process"/>
    <property type="evidence" value="ECO:0007669"/>
    <property type="project" value="UniProtKB-KW"/>
</dbReference>
<dbReference type="SUPFAM" id="SSF48600">
    <property type="entry name" value="Chorismate mutase II"/>
    <property type="match status" value="1"/>
</dbReference>
<name>A0A9Q1MS65_9SOLA</name>
<evidence type="ECO:0000256" key="1">
    <source>
        <dbReference type="ARBA" id="ARBA00000824"/>
    </source>
</evidence>
<comment type="caution">
    <text evidence="8">The sequence shown here is derived from an EMBL/GenBank/DDBJ whole genome shotgun (WGS) entry which is preliminary data.</text>
</comment>
<dbReference type="InterPro" id="IPR036263">
    <property type="entry name" value="Chorismate_II_sf"/>
</dbReference>